<dbReference type="PROSITE" id="PS50012">
    <property type="entry name" value="RCC1_3"/>
    <property type="match status" value="5"/>
</dbReference>
<dbReference type="PRINTS" id="PR00633">
    <property type="entry name" value="RCCNDNSATION"/>
</dbReference>
<sequence length="349" mass="37589">MFCWGLNRQGLLGVGEPDLEDILRPRRVPGLPPVVQVASDYDFTCALAEDHAVYCWGDNGRGQLGIGDVALQTTPARLADLAADRLVVDFGRVCAGRGAAFFCWGRGEFGDGHVRQQPFPLEIAALAGVDDLALAGAHGCTLKAGEVRCWGHNVSGQLGNGQGGCRYKHPLPREGRRLPPKECKHEPVPVRAVGLPPIVELALGGYFSHARDEVGRIWRWGQQGERMDYGEDLAKYRPYALDGLPPMAELAAGEAHACARTADGELWCWGNNSFGQLGHAPVPGESSEQIARVGGLPPVRALALGFHHTCALAGASADVRVWCWGDNSDGQLGDGTTERRHTPVQVRWD</sequence>
<evidence type="ECO:0000313" key="3">
    <source>
        <dbReference type="Proteomes" id="UP000199400"/>
    </source>
</evidence>
<keyword evidence="1" id="KW-0677">Repeat</keyword>
<dbReference type="PANTHER" id="PTHR22870:SF408">
    <property type="entry name" value="OS09G0560450 PROTEIN"/>
    <property type="match status" value="1"/>
</dbReference>
<evidence type="ECO:0000256" key="1">
    <source>
        <dbReference type="ARBA" id="ARBA00022737"/>
    </source>
</evidence>
<dbReference type="InterPro" id="IPR051210">
    <property type="entry name" value="Ub_ligase/GEF_domain"/>
</dbReference>
<dbReference type="InterPro" id="IPR009091">
    <property type="entry name" value="RCC1/BLIP-II"/>
</dbReference>
<dbReference type="InterPro" id="IPR000408">
    <property type="entry name" value="Reg_chr_condens"/>
</dbReference>
<accession>A0A1I2IYS7</accession>
<dbReference type="Pfam" id="PF13540">
    <property type="entry name" value="RCC1_2"/>
    <property type="match status" value="2"/>
</dbReference>
<evidence type="ECO:0000313" key="2">
    <source>
        <dbReference type="EMBL" id="SFF47682.1"/>
    </source>
</evidence>
<dbReference type="Proteomes" id="UP000199400">
    <property type="component" value="Unassembled WGS sequence"/>
</dbReference>
<protein>
    <submittedName>
        <fullName evidence="2">Regulator of chromosome condensation (RCC1) repeat-containing protein</fullName>
    </submittedName>
</protein>
<dbReference type="EMBL" id="FOMX01000105">
    <property type="protein sequence ID" value="SFF47682.1"/>
    <property type="molecule type" value="Genomic_DNA"/>
</dbReference>
<keyword evidence="3" id="KW-1185">Reference proteome</keyword>
<dbReference type="Gene3D" id="2.130.10.30">
    <property type="entry name" value="Regulator of chromosome condensation 1/beta-lactamase-inhibitor protein II"/>
    <property type="match status" value="2"/>
</dbReference>
<dbReference type="STRING" id="54.SAMN02745121_09104"/>
<dbReference type="SUPFAM" id="SSF50985">
    <property type="entry name" value="RCC1/BLIP-II"/>
    <property type="match status" value="1"/>
</dbReference>
<reference evidence="3" key="1">
    <citation type="submission" date="2016-10" db="EMBL/GenBank/DDBJ databases">
        <authorList>
            <person name="Varghese N."/>
            <person name="Submissions S."/>
        </authorList>
    </citation>
    <scope>NUCLEOTIDE SEQUENCE [LARGE SCALE GENOMIC DNA]</scope>
    <source>
        <strain evidence="3">ATCC 25963</strain>
    </source>
</reference>
<gene>
    <name evidence="2" type="ORF">SAMN02745121_09104</name>
</gene>
<name>A0A1I2IYS7_9BACT</name>
<dbReference type="AlphaFoldDB" id="A0A1I2IYS7"/>
<organism evidence="2 3">
    <name type="scientific">Nannocystis exedens</name>
    <dbReference type="NCBI Taxonomy" id="54"/>
    <lineage>
        <taxon>Bacteria</taxon>
        <taxon>Pseudomonadati</taxon>
        <taxon>Myxococcota</taxon>
        <taxon>Polyangia</taxon>
        <taxon>Nannocystales</taxon>
        <taxon>Nannocystaceae</taxon>
        <taxon>Nannocystis</taxon>
    </lineage>
</organism>
<dbReference type="PANTHER" id="PTHR22870">
    <property type="entry name" value="REGULATOR OF CHROMOSOME CONDENSATION"/>
    <property type="match status" value="1"/>
</dbReference>
<dbReference type="Pfam" id="PF00415">
    <property type="entry name" value="RCC1"/>
    <property type="match status" value="1"/>
</dbReference>
<proteinExistence type="predicted"/>